<dbReference type="Proteomes" id="UP000746747">
    <property type="component" value="Unassembled WGS sequence"/>
</dbReference>
<gene>
    <name evidence="2" type="ORF">CJOHNSTONI_LOCUS9393</name>
</gene>
<evidence type="ECO:0000313" key="3">
    <source>
        <dbReference type="Proteomes" id="UP000746747"/>
    </source>
</evidence>
<evidence type="ECO:0000313" key="2">
    <source>
        <dbReference type="EMBL" id="CAG9539827.1"/>
    </source>
</evidence>
<feature type="compositionally biased region" description="Basic and acidic residues" evidence="1">
    <location>
        <begin position="269"/>
        <end position="281"/>
    </location>
</feature>
<feature type="non-terminal residue" evidence="2">
    <location>
        <position position="1"/>
    </location>
</feature>
<proteinExistence type="predicted"/>
<name>A0A8J2QB38_9BILA</name>
<feature type="compositionally biased region" description="Low complexity" evidence="1">
    <location>
        <begin position="50"/>
        <end position="66"/>
    </location>
</feature>
<feature type="compositionally biased region" description="Basic and acidic residues" evidence="1">
    <location>
        <begin position="361"/>
        <end position="372"/>
    </location>
</feature>
<accession>A0A8J2QB38</accession>
<reference evidence="2" key="1">
    <citation type="submission" date="2021-09" db="EMBL/GenBank/DDBJ databases">
        <authorList>
            <consortium name="Pathogen Informatics"/>
        </authorList>
    </citation>
    <scope>NUCLEOTIDE SEQUENCE</scope>
</reference>
<feature type="region of interest" description="Disordered" evidence="1">
    <location>
        <begin position="269"/>
        <end position="307"/>
    </location>
</feature>
<protein>
    <submittedName>
        <fullName evidence="2">Uncharacterized protein</fullName>
    </submittedName>
</protein>
<dbReference type="OrthoDB" id="5869075at2759"/>
<feature type="compositionally biased region" description="Basic and acidic residues" evidence="1">
    <location>
        <begin position="394"/>
        <end position="404"/>
    </location>
</feature>
<dbReference type="EMBL" id="CAKAEH010001850">
    <property type="protein sequence ID" value="CAG9539827.1"/>
    <property type="molecule type" value="Genomic_DNA"/>
</dbReference>
<comment type="caution">
    <text evidence="2">The sequence shown here is derived from an EMBL/GenBank/DDBJ whole genome shotgun (WGS) entry which is preliminary data.</text>
</comment>
<sequence length="404" mass="44930">SREDSGDRMIHGTFAFGSSTPRILSHLYDTARDYCNGSRINAQVGRRSYTTPTFPTSRSKTTRTSTNVQMKRTDEVIQKPSDMVTSKSTRRILSTNYQPKEGSEEFMNSVKKKLEAQNDKVKSMKKVAAKEKQSKNKKIDGSKISVEKKFAKTDLPEALKKSSSISAKEPKSARTLAEEKQLLIAANTVDNEARLLSTGLTSTEKIVAKKVEENNSTTKASEESETIKILREEESEGRKIDVNNQSKSTGYDNLTDTFSIISKTNHNETDAKSNFEHKNETEGEFSINSESKKHEPSSFTAPIAPTINSDTSLTKLSVSTADKTFSLRNDNSKLKNENSRENSVDEIKGGETKTSVSSGLECDKLPERRELIPENLHQPQGNNSAAFNMQSQHENGEHENNSQS</sequence>
<feature type="compositionally biased region" description="Polar residues" evidence="1">
    <location>
        <begin position="377"/>
        <end position="393"/>
    </location>
</feature>
<feature type="region of interest" description="Disordered" evidence="1">
    <location>
        <begin position="330"/>
        <end position="404"/>
    </location>
</feature>
<feature type="compositionally biased region" description="Basic and acidic residues" evidence="1">
    <location>
        <begin position="330"/>
        <end position="351"/>
    </location>
</feature>
<organism evidence="2 3">
    <name type="scientific">Cercopithifilaria johnstoni</name>
    <dbReference type="NCBI Taxonomy" id="2874296"/>
    <lineage>
        <taxon>Eukaryota</taxon>
        <taxon>Metazoa</taxon>
        <taxon>Ecdysozoa</taxon>
        <taxon>Nematoda</taxon>
        <taxon>Chromadorea</taxon>
        <taxon>Rhabditida</taxon>
        <taxon>Spirurina</taxon>
        <taxon>Spiruromorpha</taxon>
        <taxon>Filarioidea</taxon>
        <taxon>Onchocercidae</taxon>
        <taxon>Cercopithifilaria</taxon>
    </lineage>
</organism>
<dbReference type="AlphaFoldDB" id="A0A8J2QB38"/>
<evidence type="ECO:0000256" key="1">
    <source>
        <dbReference type="SAM" id="MobiDB-lite"/>
    </source>
</evidence>
<keyword evidence="3" id="KW-1185">Reference proteome</keyword>
<feature type="region of interest" description="Disordered" evidence="1">
    <location>
        <begin position="48"/>
        <end position="68"/>
    </location>
</feature>